<protein>
    <recommendedName>
        <fullName evidence="10">peptidoglycan glycosyltransferase</fullName>
        <ecNumber evidence="10">2.4.99.28</ecNumber>
    </recommendedName>
    <alternativeName>
        <fullName evidence="9">Peptidoglycan polymerase</fullName>
    </alternativeName>
</protein>
<sequence length="367" mass="41366">MLLPFQREFIVGWPNDLQWVYWLTSIWLTLGLIVLISASIYVGNFSFIQRQLFWILIGLLGFGTCLQAPLNWLQTIANLGFFFNLIGLILTIPYGVTINGATRWLRFGPVLIQPSELIKPFFIWQISYLISYWLILKISTKTFWILLNLIIFSAILLQPNLSTASLFGGLLWLIFLMSNLSKKRLLLITIAGLLSSGLSVFWNKYQQVRLSTFLYPWGYIQNDGYQLVQSLLAIGSGGIFGKGFGNSTQKLGYLPIEYTDFIFAVFSEECGLVGNIIFFVGLYFWIKITWKFATHIPSNFFRLIAYGAIAAIVQQSFCHVGVSIGFLPTTGLPLPLWSYGGNSILSSGVIIGLFFRTIEIFGGQKSG</sequence>
<geneLocation type="chloroplast" evidence="13"/>
<feature type="transmembrane region" description="Helical" evidence="12">
    <location>
        <begin position="117"/>
        <end position="136"/>
    </location>
</feature>
<dbReference type="AlphaFoldDB" id="A0A088CIB6"/>
<dbReference type="GeneID" id="20355967"/>
<dbReference type="GO" id="GO:0005886">
    <property type="term" value="C:plasma membrane"/>
    <property type="evidence" value="ECO:0007669"/>
    <property type="project" value="TreeGrafter"/>
</dbReference>
<feature type="transmembrane region" description="Helical" evidence="12">
    <location>
        <begin position="20"/>
        <end position="40"/>
    </location>
</feature>
<keyword evidence="8 12" id="KW-0472">Membrane</keyword>
<feature type="transmembrane region" description="Helical" evidence="12">
    <location>
        <begin position="142"/>
        <end position="173"/>
    </location>
</feature>
<reference evidence="13" key="1">
    <citation type="journal article" date="2014" name="BMC Genomics">
        <title>Six newly sequenced chloroplast genomes from prasinophyte green algae provide insights into the relationships among prasinophyte lineages and the diversity of streamlined genome architecture in picoplanktonic species.</title>
        <authorList>
            <person name="Lemieux C."/>
            <person name="Otis C."/>
            <person name="Turmel M."/>
        </authorList>
    </citation>
    <scope>NUCLEOTIDE SEQUENCE</scope>
</reference>
<evidence type="ECO:0000256" key="7">
    <source>
        <dbReference type="ARBA" id="ARBA00022989"/>
    </source>
</evidence>
<name>A0A088CIB6_9CHLO</name>
<feature type="transmembrane region" description="Helical" evidence="12">
    <location>
        <begin position="300"/>
        <end position="324"/>
    </location>
</feature>
<dbReference type="RefSeq" id="YP_009057802.1">
    <property type="nucleotide sequence ID" value="NC_024828.1"/>
</dbReference>
<feature type="transmembrane region" description="Helical" evidence="12">
    <location>
        <begin position="336"/>
        <end position="355"/>
    </location>
</feature>
<keyword evidence="13" id="KW-0150">Chloroplast</keyword>
<keyword evidence="3" id="KW-0808">Transferase</keyword>
<proteinExistence type="predicted"/>
<evidence type="ECO:0000256" key="8">
    <source>
        <dbReference type="ARBA" id="ARBA00023136"/>
    </source>
</evidence>
<organism evidence="13">
    <name type="scientific">Picocystis salinarum</name>
    <dbReference type="NCBI Taxonomy" id="88271"/>
    <lineage>
        <taxon>Eukaryota</taxon>
        <taxon>Viridiplantae</taxon>
        <taxon>Chlorophyta</taxon>
        <taxon>Picocystophyceae</taxon>
        <taxon>Picocystales</taxon>
        <taxon>Picocystaceae</taxon>
        <taxon>Picocystis</taxon>
    </lineage>
</organism>
<feature type="transmembrane region" description="Helical" evidence="12">
    <location>
        <begin position="261"/>
        <end position="288"/>
    </location>
</feature>
<dbReference type="GO" id="GO:0015648">
    <property type="term" value="F:lipid-linked peptidoglycan transporter activity"/>
    <property type="evidence" value="ECO:0007669"/>
    <property type="project" value="TreeGrafter"/>
</dbReference>
<dbReference type="EMBL" id="KJ746599">
    <property type="protein sequence ID" value="AID67590.1"/>
    <property type="molecule type" value="Genomic_DNA"/>
</dbReference>
<comment type="catalytic activity">
    <reaction evidence="11">
        <text>[GlcNAc-(1-&gt;4)-Mur2Ac(oyl-L-Ala-gamma-D-Glu-L-Lys-D-Ala-D-Ala)](n)-di-trans,octa-cis-undecaprenyl diphosphate + beta-D-GlcNAc-(1-&gt;4)-Mur2Ac(oyl-L-Ala-gamma-D-Glu-L-Lys-D-Ala-D-Ala)-di-trans,octa-cis-undecaprenyl diphosphate = [GlcNAc-(1-&gt;4)-Mur2Ac(oyl-L-Ala-gamma-D-Glu-L-Lys-D-Ala-D-Ala)](n+1)-di-trans,octa-cis-undecaprenyl diphosphate + di-trans,octa-cis-undecaprenyl diphosphate + H(+)</text>
        <dbReference type="Rhea" id="RHEA:23708"/>
        <dbReference type="Rhea" id="RHEA-COMP:9602"/>
        <dbReference type="Rhea" id="RHEA-COMP:9603"/>
        <dbReference type="ChEBI" id="CHEBI:15378"/>
        <dbReference type="ChEBI" id="CHEBI:58405"/>
        <dbReference type="ChEBI" id="CHEBI:60033"/>
        <dbReference type="ChEBI" id="CHEBI:78435"/>
        <dbReference type="EC" id="2.4.99.28"/>
    </reaction>
</comment>
<feature type="transmembrane region" description="Helical" evidence="12">
    <location>
        <begin position="76"/>
        <end position="96"/>
    </location>
</feature>
<keyword evidence="6" id="KW-0573">Peptidoglycan synthesis</keyword>
<evidence type="ECO:0000256" key="10">
    <source>
        <dbReference type="ARBA" id="ARBA00044770"/>
    </source>
</evidence>
<comment type="subcellular location">
    <subcellularLocation>
        <location evidence="1">Membrane</location>
        <topology evidence="1">Multi-pass membrane protein</topology>
    </subcellularLocation>
</comment>
<feature type="transmembrane region" description="Helical" evidence="12">
    <location>
        <begin position="185"/>
        <end position="202"/>
    </location>
</feature>
<evidence type="ECO:0000256" key="4">
    <source>
        <dbReference type="ARBA" id="ARBA00022692"/>
    </source>
</evidence>
<evidence type="ECO:0000256" key="5">
    <source>
        <dbReference type="ARBA" id="ARBA00022960"/>
    </source>
</evidence>
<evidence type="ECO:0000256" key="12">
    <source>
        <dbReference type="SAM" id="Phobius"/>
    </source>
</evidence>
<dbReference type="GO" id="GO:0008955">
    <property type="term" value="F:peptidoglycan glycosyltransferase activity"/>
    <property type="evidence" value="ECO:0007669"/>
    <property type="project" value="UniProtKB-EC"/>
</dbReference>
<keyword evidence="4 12" id="KW-0812">Transmembrane</keyword>
<evidence type="ECO:0000256" key="9">
    <source>
        <dbReference type="ARBA" id="ARBA00032370"/>
    </source>
</evidence>
<dbReference type="Pfam" id="PF01098">
    <property type="entry name" value="FTSW_RODA_SPOVE"/>
    <property type="match status" value="1"/>
</dbReference>
<evidence type="ECO:0000313" key="13">
    <source>
        <dbReference type="EMBL" id="AID67590.1"/>
    </source>
</evidence>
<feature type="transmembrane region" description="Helical" evidence="12">
    <location>
        <begin position="52"/>
        <end position="70"/>
    </location>
</feature>
<dbReference type="PANTHER" id="PTHR30474">
    <property type="entry name" value="CELL CYCLE PROTEIN"/>
    <property type="match status" value="1"/>
</dbReference>
<keyword evidence="7 12" id="KW-1133">Transmembrane helix</keyword>
<dbReference type="GO" id="GO:0032153">
    <property type="term" value="C:cell division site"/>
    <property type="evidence" value="ECO:0007669"/>
    <property type="project" value="TreeGrafter"/>
</dbReference>
<dbReference type="InterPro" id="IPR001182">
    <property type="entry name" value="FtsW/RodA"/>
</dbReference>
<evidence type="ECO:0000256" key="3">
    <source>
        <dbReference type="ARBA" id="ARBA00022679"/>
    </source>
</evidence>
<evidence type="ECO:0000256" key="1">
    <source>
        <dbReference type="ARBA" id="ARBA00004141"/>
    </source>
</evidence>
<accession>A0A088CIB6</accession>
<gene>
    <name evidence="13" type="primary">ftsW</name>
</gene>
<keyword evidence="2" id="KW-0328">Glycosyltransferase</keyword>
<evidence type="ECO:0000256" key="11">
    <source>
        <dbReference type="ARBA" id="ARBA00049902"/>
    </source>
</evidence>
<evidence type="ECO:0000256" key="2">
    <source>
        <dbReference type="ARBA" id="ARBA00022676"/>
    </source>
</evidence>
<dbReference type="GO" id="GO:0008360">
    <property type="term" value="P:regulation of cell shape"/>
    <property type="evidence" value="ECO:0007669"/>
    <property type="project" value="UniProtKB-KW"/>
</dbReference>
<keyword evidence="5" id="KW-0133">Cell shape</keyword>
<evidence type="ECO:0000256" key="6">
    <source>
        <dbReference type="ARBA" id="ARBA00022984"/>
    </source>
</evidence>
<dbReference type="GO" id="GO:0051301">
    <property type="term" value="P:cell division"/>
    <property type="evidence" value="ECO:0007669"/>
    <property type="project" value="InterPro"/>
</dbReference>
<dbReference type="EC" id="2.4.99.28" evidence="10"/>
<keyword evidence="13" id="KW-0934">Plastid</keyword>
<dbReference type="PANTHER" id="PTHR30474:SF2">
    <property type="entry name" value="PEPTIDOGLYCAN GLYCOSYLTRANSFERASE FTSW-RELATED"/>
    <property type="match status" value="1"/>
</dbReference>